<evidence type="ECO:0000313" key="2">
    <source>
        <dbReference type="EMBL" id="KAK3749812.1"/>
    </source>
</evidence>
<dbReference type="Proteomes" id="UP001283361">
    <property type="component" value="Unassembled WGS sequence"/>
</dbReference>
<evidence type="ECO:0000313" key="3">
    <source>
        <dbReference type="Proteomes" id="UP001283361"/>
    </source>
</evidence>
<dbReference type="EMBL" id="JAWDGP010005925">
    <property type="protein sequence ID" value="KAK3749812.1"/>
    <property type="molecule type" value="Genomic_DNA"/>
</dbReference>
<proteinExistence type="predicted"/>
<protein>
    <submittedName>
        <fullName evidence="2">Uncharacterized protein</fullName>
    </submittedName>
</protein>
<feature type="region of interest" description="Disordered" evidence="1">
    <location>
        <begin position="27"/>
        <end position="49"/>
    </location>
</feature>
<comment type="caution">
    <text evidence="2">The sequence shown here is derived from an EMBL/GenBank/DDBJ whole genome shotgun (WGS) entry which is preliminary data.</text>
</comment>
<accession>A0AAE0YLC2</accession>
<reference evidence="2" key="1">
    <citation type="journal article" date="2023" name="G3 (Bethesda)">
        <title>A reference genome for the long-term kleptoplast-retaining sea slug Elysia crispata morphotype clarki.</title>
        <authorList>
            <person name="Eastman K.E."/>
            <person name="Pendleton A.L."/>
            <person name="Shaikh M.A."/>
            <person name="Suttiyut T."/>
            <person name="Ogas R."/>
            <person name="Tomko P."/>
            <person name="Gavelis G."/>
            <person name="Widhalm J.R."/>
            <person name="Wisecaver J.H."/>
        </authorList>
    </citation>
    <scope>NUCLEOTIDE SEQUENCE</scope>
    <source>
        <strain evidence="2">ECLA1</strain>
    </source>
</reference>
<name>A0AAE0YLC2_9GAST</name>
<gene>
    <name evidence="2" type="ORF">RRG08_063095</name>
</gene>
<sequence length="72" mass="7975">MVGEVARAQDLLTFSGGPRQAELTLTASLEGSVSPDSSSGYRNADGNKPRPLRLSYKLSHWWVTPYKSEFYP</sequence>
<dbReference type="AlphaFoldDB" id="A0AAE0YLC2"/>
<organism evidence="2 3">
    <name type="scientific">Elysia crispata</name>
    <name type="common">lettuce slug</name>
    <dbReference type="NCBI Taxonomy" id="231223"/>
    <lineage>
        <taxon>Eukaryota</taxon>
        <taxon>Metazoa</taxon>
        <taxon>Spiralia</taxon>
        <taxon>Lophotrochozoa</taxon>
        <taxon>Mollusca</taxon>
        <taxon>Gastropoda</taxon>
        <taxon>Heterobranchia</taxon>
        <taxon>Euthyneura</taxon>
        <taxon>Panpulmonata</taxon>
        <taxon>Sacoglossa</taxon>
        <taxon>Placobranchoidea</taxon>
        <taxon>Plakobranchidae</taxon>
        <taxon>Elysia</taxon>
    </lineage>
</organism>
<evidence type="ECO:0000256" key="1">
    <source>
        <dbReference type="SAM" id="MobiDB-lite"/>
    </source>
</evidence>
<keyword evidence="3" id="KW-1185">Reference proteome</keyword>
<feature type="compositionally biased region" description="Polar residues" evidence="1">
    <location>
        <begin position="27"/>
        <end position="41"/>
    </location>
</feature>